<feature type="domain" description="Epoxide hydrolase N-terminal" evidence="5">
    <location>
        <begin position="4"/>
        <end position="108"/>
    </location>
</feature>
<dbReference type="PIRSF" id="PIRSF001112">
    <property type="entry name" value="Epoxide_hydrolase"/>
    <property type="match status" value="1"/>
</dbReference>
<dbReference type="PANTHER" id="PTHR21661">
    <property type="entry name" value="EPOXIDE HYDROLASE 1-RELATED"/>
    <property type="match status" value="1"/>
</dbReference>
<evidence type="ECO:0000256" key="4">
    <source>
        <dbReference type="PIRSR" id="PIRSR001112-1"/>
    </source>
</evidence>
<sequence length="387" mass="44294">MSLIEPFSVNVPDAVLADLKERLARTRFPDDPGNDGWRYGTNGAYLKQLRDYWLNDYDWRAREREINEFAHFKTTIDGNPLHFIHERGKGPNPTPIILNHGWPWTFWDMRKLIKPLTDPVAFGGKPEDSFDVIVPSLPGFGFSTPLANTGINFWRTADLWAKLMTRLGYDRFASFGSDWGAFVTTQLGHKYADRMIGIHLTLALPLNVFMAPLPGPELYGPGEEDWHARTARFFQAQSGYSAIQATQPQTLAYGLNDSPMAQCAWILEKRRAWSDCEGNVENVFSRDDLLTTMMIYWVTQSGGSSARFYYEHVHHPWQPSHVRERVVDAPTSISIFDRDITLLPRKWAESYYNLKRWTTHPRGGHFAAAEQPAIVIDELRSAFRKAA</sequence>
<evidence type="ECO:0000256" key="2">
    <source>
        <dbReference type="ARBA" id="ARBA00022797"/>
    </source>
</evidence>
<dbReference type="RefSeq" id="WP_119786980.1">
    <property type="nucleotide sequence ID" value="NZ_QYUQ01000002.1"/>
</dbReference>
<dbReference type="GO" id="GO:0097176">
    <property type="term" value="P:epoxide metabolic process"/>
    <property type="evidence" value="ECO:0007669"/>
    <property type="project" value="TreeGrafter"/>
</dbReference>
<dbReference type="InterPro" id="IPR000639">
    <property type="entry name" value="Epox_hydrolase-like"/>
</dbReference>
<accession>A0A3A3G4S0</accession>
<organism evidence="6 7">
    <name type="scientific">Noviherbaspirillum sedimenti</name>
    <dbReference type="NCBI Taxonomy" id="2320865"/>
    <lineage>
        <taxon>Bacteria</taxon>
        <taxon>Pseudomonadati</taxon>
        <taxon>Pseudomonadota</taxon>
        <taxon>Betaproteobacteria</taxon>
        <taxon>Burkholderiales</taxon>
        <taxon>Oxalobacteraceae</taxon>
        <taxon>Noviherbaspirillum</taxon>
    </lineage>
</organism>
<name>A0A3A3G4S0_9BURK</name>
<protein>
    <submittedName>
        <fullName evidence="6">Epoxide hydrolase</fullName>
    </submittedName>
</protein>
<feature type="active site" description="Nucleophile" evidence="4">
    <location>
        <position position="178"/>
    </location>
</feature>
<dbReference type="OrthoDB" id="9780765at2"/>
<dbReference type="EMBL" id="QYUQ01000002">
    <property type="protein sequence ID" value="RJG03487.1"/>
    <property type="molecule type" value="Genomic_DNA"/>
</dbReference>
<dbReference type="Gene3D" id="3.40.50.1820">
    <property type="entry name" value="alpha/beta hydrolase"/>
    <property type="match status" value="1"/>
</dbReference>
<evidence type="ECO:0000313" key="6">
    <source>
        <dbReference type="EMBL" id="RJG03487.1"/>
    </source>
</evidence>
<comment type="similarity">
    <text evidence="1">Belongs to the peptidase S33 family.</text>
</comment>
<keyword evidence="7" id="KW-1185">Reference proteome</keyword>
<keyword evidence="2" id="KW-0058">Aromatic hydrocarbons catabolism</keyword>
<dbReference type="PRINTS" id="PR00412">
    <property type="entry name" value="EPOXHYDRLASE"/>
</dbReference>
<reference evidence="7" key="1">
    <citation type="submission" date="2018-09" db="EMBL/GenBank/DDBJ databases">
        <authorList>
            <person name="Zhu H."/>
        </authorList>
    </citation>
    <scope>NUCLEOTIDE SEQUENCE [LARGE SCALE GENOMIC DNA]</scope>
    <source>
        <strain evidence="7">K1S02-23</strain>
    </source>
</reference>
<dbReference type="GO" id="GO:0004301">
    <property type="term" value="F:epoxide hydrolase activity"/>
    <property type="evidence" value="ECO:0007669"/>
    <property type="project" value="TreeGrafter"/>
</dbReference>
<evidence type="ECO:0000313" key="7">
    <source>
        <dbReference type="Proteomes" id="UP000266327"/>
    </source>
</evidence>
<feature type="active site" description="Proton donor" evidence="4">
    <location>
        <position position="309"/>
    </location>
</feature>
<dbReference type="AlphaFoldDB" id="A0A3A3G4S0"/>
<gene>
    <name evidence="6" type="ORF">D3878_19370</name>
</gene>
<dbReference type="InterPro" id="IPR010497">
    <property type="entry name" value="Epoxide_hydro_N"/>
</dbReference>
<evidence type="ECO:0000256" key="3">
    <source>
        <dbReference type="ARBA" id="ARBA00022801"/>
    </source>
</evidence>
<evidence type="ECO:0000256" key="1">
    <source>
        <dbReference type="ARBA" id="ARBA00010088"/>
    </source>
</evidence>
<comment type="caution">
    <text evidence="6">The sequence shown here is derived from an EMBL/GenBank/DDBJ whole genome shotgun (WGS) entry which is preliminary data.</text>
</comment>
<dbReference type="PANTHER" id="PTHR21661:SF35">
    <property type="entry name" value="EPOXIDE HYDROLASE"/>
    <property type="match status" value="1"/>
</dbReference>
<keyword evidence="3 6" id="KW-0378">Hydrolase</keyword>
<feature type="active site" description="Proton acceptor" evidence="4">
    <location>
        <position position="365"/>
    </location>
</feature>
<evidence type="ECO:0000259" key="5">
    <source>
        <dbReference type="Pfam" id="PF06441"/>
    </source>
</evidence>
<dbReference type="SUPFAM" id="SSF53474">
    <property type="entry name" value="alpha/beta-Hydrolases"/>
    <property type="match status" value="1"/>
</dbReference>
<dbReference type="InterPro" id="IPR016292">
    <property type="entry name" value="Epoxide_hydrolase"/>
</dbReference>
<dbReference type="Pfam" id="PF06441">
    <property type="entry name" value="EHN"/>
    <property type="match status" value="1"/>
</dbReference>
<proteinExistence type="inferred from homology"/>
<dbReference type="InterPro" id="IPR029058">
    <property type="entry name" value="AB_hydrolase_fold"/>
</dbReference>
<dbReference type="Proteomes" id="UP000266327">
    <property type="component" value="Unassembled WGS sequence"/>
</dbReference>